<feature type="coiled-coil region" evidence="1">
    <location>
        <begin position="45"/>
        <end position="75"/>
    </location>
</feature>
<name>A0A401TCN6_CHIPU</name>
<evidence type="ECO:0000256" key="1">
    <source>
        <dbReference type="SAM" id="Coils"/>
    </source>
</evidence>
<dbReference type="PANTHER" id="PTHR14375:SF2">
    <property type="entry name" value="SIMILAR TO RIKEN CDNA 4931414P19"/>
    <property type="match status" value="1"/>
</dbReference>
<proteinExistence type="predicted"/>
<protein>
    <submittedName>
        <fullName evidence="3">Uncharacterized protein</fullName>
    </submittedName>
</protein>
<feature type="compositionally biased region" description="Basic and acidic residues" evidence="2">
    <location>
        <begin position="145"/>
        <end position="165"/>
    </location>
</feature>
<accession>A0A401TCN6</accession>
<evidence type="ECO:0000313" key="4">
    <source>
        <dbReference type="Proteomes" id="UP000287033"/>
    </source>
</evidence>
<dbReference type="AlphaFoldDB" id="A0A401TCN6"/>
<comment type="caution">
    <text evidence="3">The sequence shown here is derived from an EMBL/GenBank/DDBJ whole genome shotgun (WGS) entry which is preliminary data.</text>
</comment>
<keyword evidence="1" id="KW-0175">Coiled coil</keyword>
<organism evidence="3 4">
    <name type="scientific">Chiloscyllium punctatum</name>
    <name type="common">Brownbanded bambooshark</name>
    <name type="synonym">Hemiscyllium punctatum</name>
    <dbReference type="NCBI Taxonomy" id="137246"/>
    <lineage>
        <taxon>Eukaryota</taxon>
        <taxon>Metazoa</taxon>
        <taxon>Chordata</taxon>
        <taxon>Craniata</taxon>
        <taxon>Vertebrata</taxon>
        <taxon>Chondrichthyes</taxon>
        <taxon>Elasmobranchii</taxon>
        <taxon>Galeomorphii</taxon>
        <taxon>Galeoidea</taxon>
        <taxon>Orectolobiformes</taxon>
        <taxon>Hemiscylliidae</taxon>
        <taxon>Chiloscyllium</taxon>
    </lineage>
</organism>
<sequence>MSFSATILFTPPVPGGEEQAPPTPVSVGGGGLAVRDTKQLLHLIYQRLQRAADTAEEALAVARSNQRALQRLELEVRSLAQGLRASQGVSPSTQQSPSDGEAPPGGNGVSRAPEPQDNQPFRAAKCQVYVEGPSVQSLVGEGEGISEKVSECEGESGRVSEGVRG</sequence>
<dbReference type="EMBL" id="BEZZ01037243">
    <property type="protein sequence ID" value="GCC40374.1"/>
    <property type="molecule type" value="Genomic_DNA"/>
</dbReference>
<evidence type="ECO:0000256" key="2">
    <source>
        <dbReference type="SAM" id="MobiDB-lite"/>
    </source>
</evidence>
<feature type="region of interest" description="Disordered" evidence="2">
    <location>
        <begin position="1"/>
        <end position="31"/>
    </location>
</feature>
<keyword evidence="4" id="KW-1185">Reference proteome</keyword>
<dbReference type="Pfam" id="PF15394">
    <property type="entry name" value="DUF4616"/>
    <property type="match status" value="1"/>
</dbReference>
<evidence type="ECO:0000313" key="3">
    <source>
        <dbReference type="EMBL" id="GCC40374.1"/>
    </source>
</evidence>
<feature type="compositionally biased region" description="Polar residues" evidence="2">
    <location>
        <begin position="87"/>
        <end position="98"/>
    </location>
</feature>
<dbReference type="InterPro" id="IPR028101">
    <property type="entry name" value="DUF4616"/>
</dbReference>
<reference evidence="3 4" key="1">
    <citation type="journal article" date="2018" name="Nat. Ecol. Evol.">
        <title>Shark genomes provide insights into elasmobranch evolution and the origin of vertebrates.</title>
        <authorList>
            <person name="Hara Y"/>
            <person name="Yamaguchi K"/>
            <person name="Onimaru K"/>
            <person name="Kadota M"/>
            <person name="Koyanagi M"/>
            <person name="Keeley SD"/>
            <person name="Tatsumi K"/>
            <person name="Tanaka K"/>
            <person name="Motone F"/>
            <person name="Kageyama Y"/>
            <person name="Nozu R"/>
            <person name="Adachi N"/>
            <person name="Nishimura O"/>
            <person name="Nakagawa R"/>
            <person name="Tanegashima C"/>
            <person name="Kiyatake I"/>
            <person name="Matsumoto R"/>
            <person name="Murakumo K"/>
            <person name="Nishida K"/>
            <person name="Terakita A"/>
            <person name="Kuratani S"/>
            <person name="Sato K"/>
            <person name="Hyodo S Kuraku.S."/>
        </authorList>
    </citation>
    <scope>NUCLEOTIDE SEQUENCE [LARGE SCALE GENOMIC DNA]</scope>
</reference>
<feature type="region of interest" description="Disordered" evidence="2">
    <location>
        <begin position="82"/>
        <end position="165"/>
    </location>
</feature>
<gene>
    <name evidence="3" type="ORF">chiPu_0024333</name>
</gene>
<dbReference type="PANTHER" id="PTHR14375">
    <property type="entry name" value="SIMILAR TO RIKEN CDNA 4931414P19"/>
    <property type="match status" value="1"/>
</dbReference>
<dbReference type="OrthoDB" id="9426338at2759"/>
<dbReference type="Proteomes" id="UP000287033">
    <property type="component" value="Unassembled WGS sequence"/>
</dbReference>